<comment type="caution">
    <text evidence="2">The sequence shown here is derived from an EMBL/GenBank/DDBJ whole genome shotgun (WGS) entry which is preliminary data.</text>
</comment>
<dbReference type="OrthoDB" id="6513042at2759"/>
<evidence type="ECO:0000313" key="3">
    <source>
        <dbReference type="Proteomes" id="UP000807306"/>
    </source>
</evidence>
<dbReference type="SUPFAM" id="SSF52540">
    <property type="entry name" value="P-loop containing nucleoside triphosphate hydrolases"/>
    <property type="match status" value="1"/>
</dbReference>
<dbReference type="PANTHER" id="PTHR10887:SF495">
    <property type="entry name" value="HELICASE SENATAXIN ISOFORM X1-RELATED"/>
    <property type="match status" value="1"/>
</dbReference>
<evidence type="ECO:0000259" key="1">
    <source>
        <dbReference type="Pfam" id="PF13087"/>
    </source>
</evidence>
<dbReference type="Gene3D" id="3.40.50.300">
    <property type="entry name" value="P-loop containing nucleotide triphosphate hydrolases"/>
    <property type="match status" value="1"/>
</dbReference>
<dbReference type="InterPro" id="IPR027417">
    <property type="entry name" value="P-loop_NTPase"/>
</dbReference>
<dbReference type="InterPro" id="IPR041679">
    <property type="entry name" value="DNA2/NAM7-like_C"/>
</dbReference>
<accession>A0A9P6JR42</accession>
<proteinExistence type="predicted"/>
<organism evidence="2 3">
    <name type="scientific">Crepidotus variabilis</name>
    <dbReference type="NCBI Taxonomy" id="179855"/>
    <lineage>
        <taxon>Eukaryota</taxon>
        <taxon>Fungi</taxon>
        <taxon>Dikarya</taxon>
        <taxon>Basidiomycota</taxon>
        <taxon>Agaricomycotina</taxon>
        <taxon>Agaricomycetes</taxon>
        <taxon>Agaricomycetidae</taxon>
        <taxon>Agaricales</taxon>
        <taxon>Agaricineae</taxon>
        <taxon>Crepidotaceae</taxon>
        <taxon>Crepidotus</taxon>
    </lineage>
</organism>
<dbReference type="EMBL" id="MU157843">
    <property type="protein sequence ID" value="KAF9529891.1"/>
    <property type="molecule type" value="Genomic_DNA"/>
</dbReference>
<dbReference type="CDD" id="cd18808">
    <property type="entry name" value="SF1_C_Upf1"/>
    <property type="match status" value="1"/>
</dbReference>
<sequence>KNFCIITPYDAQRSVIQTALEKAKLPWESVYNLDSFQVGNEADYVLISVVRSSSPGFLRSVNRMNVMLTRCRKGMVIVSNRGFLEGSGGGVSTLLGQLLAHWRLYHDPQPWVNWREVSQGTASLPGSNLTLFEYPQPSSVITPPAPIDWQKFEEVVHLKTSIPVKPFLKAPSPQIISDHPLSPLDDSTPVWPSLPARLSPNPSLVSTKATPRPKVRIAMKKESKERKPASGFIRSITVHDSKM</sequence>
<feature type="domain" description="DNA2/NAM7 helicase-like C-terminal" evidence="1">
    <location>
        <begin position="2"/>
        <end position="81"/>
    </location>
</feature>
<dbReference type="InterPro" id="IPR047187">
    <property type="entry name" value="SF1_C_Upf1"/>
</dbReference>
<reference evidence="2" key="1">
    <citation type="submission" date="2020-11" db="EMBL/GenBank/DDBJ databases">
        <authorList>
            <consortium name="DOE Joint Genome Institute"/>
            <person name="Ahrendt S."/>
            <person name="Riley R."/>
            <person name="Andreopoulos W."/>
            <person name="Labutti K."/>
            <person name="Pangilinan J."/>
            <person name="Ruiz-Duenas F.J."/>
            <person name="Barrasa J.M."/>
            <person name="Sanchez-Garcia M."/>
            <person name="Camarero S."/>
            <person name="Miyauchi S."/>
            <person name="Serrano A."/>
            <person name="Linde D."/>
            <person name="Babiker R."/>
            <person name="Drula E."/>
            <person name="Ayuso-Fernandez I."/>
            <person name="Pacheco R."/>
            <person name="Padilla G."/>
            <person name="Ferreira P."/>
            <person name="Barriuso J."/>
            <person name="Kellner H."/>
            <person name="Castanera R."/>
            <person name="Alfaro M."/>
            <person name="Ramirez L."/>
            <person name="Pisabarro A.G."/>
            <person name="Kuo A."/>
            <person name="Tritt A."/>
            <person name="Lipzen A."/>
            <person name="He G."/>
            <person name="Yan M."/>
            <person name="Ng V."/>
            <person name="Cullen D."/>
            <person name="Martin F."/>
            <person name="Rosso M.-N."/>
            <person name="Henrissat B."/>
            <person name="Hibbett D."/>
            <person name="Martinez A.T."/>
            <person name="Grigoriev I.V."/>
        </authorList>
    </citation>
    <scope>NUCLEOTIDE SEQUENCE</scope>
    <source>
        <strain evidence="2">CBS 506.95</strain>
    </source>
</reference>
<gene>
    <name evidence="2" type="ORF">CPB83DRAFT_764143</name>
</gene>
<name>A0A9P6JR42_9AGAR</name>
<keyword evidence="3" id="KW-1185">Reference proteome</keyword>
<evidence type="ECO:0000313" key="2">
    <source>
        <dbReference type="EMBL" id="KAF9529891.1"/>
    </source>
</evidence>
<dbReference type="InterPro" id="IPR045055">
    <property type="entry name" value="DNA2/NAM7-like"/>
</dbReference>
<dbReference type="PANTHER" id="PTHR10887">
    <property type="entry name" value="DNA2/NAM7 HELICASE FAMILY"/>
    <property type="match status" value="1"/>
</dbReference>
<dbReference type="AlphaFoldDB" id="A0A9P6JR42"/>
<protein>
    <submittedName>
        <fullName evidence="2">AAA domain-containing protein</fullName>
    </submittedName>
</protein>
<dbReference type="Proteomes" id="UP000807306">
    <property type="component" value="Unassembled WGS sequence"/>
</dbReference>
<feature type="non-terminal residue" evidence="2">
    <location>
        <position position="1"/>
    </location>
</feature>
<dbReference type="Pfam" id="PF13087">
    <property type="entry name" value="AAA_12"/>
    <property type="match status" value="1"/>
</dbReference>